<organism evidence="2 3">
    <name type="scientific">Puccinia coronata f. sp. avenae</name>
    <dbReference type="NCBI Taxonomy" id="200324"/>
    <lineage>
        <taxon>Eukaryota</taxon>
        <taxon>Fungi</taxon>
        <taxon>Dikarya</taxon>
        <taxon>Basidiomycota</taxon>
        <taxon>Pucciniomycotina</taxon>
        <taxon>Pucciniomycetes</taxon>
        <taxon>Pucciniales</taxon>
        <taxon>Pucciniaceae</taxon>
        <taxon>Puccinia</taxon>
    </lineage>
</organism>
<comment type="caution">
    <text evidence="2">The sequence shown here is derived from an EMBL/GenBank/DDBJ whole genome shotgun (WGS) entry which is preliminary data.</text>
</comment>
<dbReference type="EMBL" id="PGCI01000647">
    <property type="protein sequence ID" value="PLW22943.1"/>
    <property type="molecule type" value="Genomic_DNA"/>
</dbReference>
<accession>A0A2N5TBP9</accession>
<proteinExistence type="predicted"/>
<evidence type="ECO:0000256" key="1">
    <source>
        <dbReference type="SAM" id="MobiDB-lite"/>
    </source>
</evidence>
<feature type="region of interest" description="Disordered" evidence="1">
    <location>
        <begin position="1"/>
        <end position="29"/>
    </location>
</feature>
<feature type="compositionally biased region" description="Basic and acidic residues" evidence="1">
    <location>
        <begin position="11"/>
        <end position="20"/>
    </location>
</feature>
<evidence type="ECO:0000313" key="3">
    <source>
        <dbReference type="Proteomes" id="UP000235392"/>
    </source>
</evidence>
<sequence length="132" mass="14077">MEASEKNVSCKVKDAAKKGQDSNNSEEEEILERTLILVKEEALAVAGSGGTTEATAEAVEHHEETSGTLASDTFKKATKTSCDDMLLALGVLPVLGAEVLSIDQLKKLWGSTLDAKKNGDDFVANILFKAHE</sequence>
<reference evidence="2 3" key="1">
    <citation type="submission" date="2017-11" db="EMBL/GenBank/DDBJ databases">
        <title>De novo assembly and phasing of dikaryotic genomes from two isolates of Puccinia coronata f. sp. avenae, the causal agent of oat crown rust.</title>
        <authorList>
            <person name="Miller M.E."/>
            <person name="Zhang Y."/>
            <person name="Omidvar V."/>
            <person name="Sperschneider J."/>
            <person name="Schwessinger B."/>
            <person name="Raley C."/>
            <person name="Palmer J.M."/>
            <person name="Garnica D."/>
            <person name="Upadhyaya N."/>
            <person name="Rathjen J."/>
            <person name="Taylor J.M."/>
            <person name="Park R.F."/>
            <person name="Dodds P.N."/>
            <person name="Hirsch C.D."/>
            <person name="Kianian S.F."/>
            <person name="Figueroa M."/>
        </authorList>
    </citation>
    <scope>NUCLEOTIDE SEQUENCE [LARGE SCALE GENOMIC DNA]</scope>
    <source>
        <strain evidence="2">12SD80</strain>
    </source>
</reference>
<dbReference type="AlphaFoldDB" id="A0A2N5TBP9"/>
<gene>
    <name evidence="2" type="ORF">PCASD_12525</name>
</gene>
<protein>
    <submittedName>
        <fullName evidence="2">Uncharacterized protein</fullName>
    </submittedName>
</protein>
<name>A0A2N5TBP9_9BASI</name>
<dbReference type="Proteomes" id="UP000235392">
    <property type="component" value="Unassembled WGS sequence"/>
</dbReference>
<evidence type="ECO:0000313" key="2">
    <source>
        <dbReference type="EMBL" id="PLW22943.1"/>
    </source>
</evidence>